<reference evidence="5 6" key="1">
    <citation type="submission" date="2014-12" db="EMBL/GenBank/DDBJ databases">
        <authorList>
            <person name="Neuveglise Cecile"/>
        </authorList>
    </citation>
    <scope>NUCLEOTIDE SEQUENCE [LARGE SCALE GENOMIC DNA]</scope>
    <source>
        <strain evidence="5 6">CBS 12615</strain>
    </source>
</reference>
<dbReference type="GO" id="GO:0004331">
    <property type="term" value="F:fructose-2,6-bisphosphate 2-phosphatase activity"/>
    <property type="evidence" value="ECO:0007669"/>
    <property type="project" value="TreeGrafter"/>
</dbReference>
<protein>
    <submittedName>
        <fullName evidence="5">LALA0S01e08570g1_1</fullName>
    </submittedName>
</protein>
<dbReference type="GO" id="GO:0005829">
    <property type="term" value="C:cytosol"/>
    <property type="evidence" value="ECO:0007669"/>
    <property type="project" value="TreeGrafter"/>
</dbReference>
<dbReference type="Proteomes" id="UP000054304">
    <property type="component" value="Unassembled WGS sequence"/>
</dbReference>
<dbReference type="OrthoDB" id="267323at2759"/>
<dbReference type="InterPro" id="IPR003094">
    <property type="entry name" value="6Pfruct_kin"/>
</dbReference>
<feature type="region of interest" description="Disordered" evidence="3">
    <location>
        <begin position="108"/>
        <end position="141"/>
    </location>
</feature>
<dbReference type="STRING" id="1245769.A0A0C7MKL6"/>
<dbReference type="RefSeq" id="XP_022626587.1">
    <property type="nucleotide sequence ID" value="XM_022774495.1"/>
</dbReference>
<evidence type="ECO:0000313" key="5">
    <source>
        <dbReference type="EMBL" id="CEP60343.1"/>
    </source>
</evidence>
<dbReference type="GO" id="GO:0005524">
    <property type="term" value="F:ATP binding"/>
    <property type="evidence" value="ECO:0007669"/>
    <property type="project" value="UniProtKB-KW"/>
</dbReference>
<dbReference type="PANTHER" id="PTHR10606">
    <property type="entry name" value="6-PHOSPHOFRUCTO-2-KINASE/FRUCTOSE-2,6-BISPHOSPHATASE"/>
    <property type="match status" value="1"/>
</dbReference>
<dbReference type="InterPro" id="IPR027417">
    <property type="entry name" value="P-loop_NTPase"/>
</dbReference>
<sequence length="390" mass="44460">MNQEQKTENVRQTLTKMPNKVVIVMVGLPARGKSYIAQQIVAFYQDAYQDSSSCRLFNAGRERRFKTLKVTGESDSSSPQLYRTVTRQRHHIDDPHQGYRLHEKFVVEKPESDESDGDEDDDNDTVRMSTNEPYSSELSVPPNMLFDTGNLDAVQARDQIALATIQKLCIWLESHDSHRVALFDATNTTVARRAMTFETIRAHTSKKTPIIFIESICNDAKTIHNNILHKVTMSPDYLRNPDKEWCYRDFRSRLLNYERVYETCNVVEEFKDDAFVDQIKVIDKGADIVPLQKTSLALDCGLLDFLDHVYRNPHKPFQGTFPRMLDSISAVRSSCSSTSSSLFSIPGLLLANGTFELENAQKITDEVLEQEELQTMLRNVSLPGHKQSKG</sequence>
<keyword evidence="2" id="KW-0067">ATP-binding</keyword>
<dbReference type="GeneID" id="34683724"/>
<organism evidence="5 6">
    <name type="scientific">Lachancea lanzarotensis</name>
    <dbReference type="NCBI Taxonomy" id="1245769"/>
    <lineage>
        <taxon>Eukaryota</taxon>
        <taxon>Fungi</taxon>
        <taxon>Dikarya</taxon>
        <taxon>Ascomycota</taxon>
        <taxon>Saccharomycotina</taxon>
        <taxon>Saccharomycetes</taxon>
        <taxon>Saccharomycetales</taxon>
        <taxon>Saccharomycetaceae</taxon>
        <taxon>Lachancea</taxon>
    </lineage>
</organism>
<feature type="compositionally biased region" description="Acidic residues" evidence="3">
    <location>
        <begin position="113"/>
        <end position="123"/>
    </location>
</feature>
<dbReference type="Gene3D" id="3.40.50.300">
    <property type="entry name" value="P-loop containing nucleotide triphosphate hydrolases"/>
    <property type="match status" value="1"/>
</dbReference>
<dbReference type="InterPro" id="IPR013079">
    <property type="entry name" value="6Phosfructo_kin"/>
</dbReference>
<dbReference type="PRINTS" id="PR00991">
    <property type="entry name" value="6PFRUCTKNASE"/>
</dbReference>
<evidence type="ECO:0000259" key="4">
    <source>
        <dbReference type="Pfam" id="PF01591"/>
    </source>
</evidence>
<dbReference type="EMBL" id="LN736360">
    <property type="protein sequence ID" value="CEP60343.1"/>
    <property type="molecule type" value="Genomic_DNA"/>
</dbReference>
<feature type="domain" description="6-phosphofructo-2-kinase" evidence="4">
    <location>
        <begin position="17"/>
        <end position="67"/>
    </location>
</feature>
<evidence type="ECO:0000256" key="3">
    <source>
        <dbReference type="SAM" id="MobiDB-lite"/>
    </source>
</evidence>
<proteinExistence type="predicted"/>
<evidence type="ECO:0000313" key="6">
    <source>
        <dbReference type="Proteomes" id="UP000054304"/>
    </source>
</evidence>
<feature type="domain" description="6-phosphofructo-2-kinase" evidence="4">
    <location>
        <begin position="145"/>
        <end position="288"/>
    </location>
</feature>
<dbReference type="AlphaFoldDB" id="A0A0C7MKL6"/>
<feature type="compositionally biased region" description="Polar residues" evidence="3">
    <location>
        <begin position="126"/>
        <end position="138"/>
    </location>
</feature>
<dbReference type="PANTHER" id="PTHR10606:SF44">
    <property type="entry name" value="6-PHOSPHOFRUCTO 2-KINASE_FRUCTOSE 2,6-BISPHOSPHATASE LONG FORM"/>
    <property type="match status" value="1"/>
</dbReference>
<dbReference type="GO" id="GO:0006003">
    <property type="term" value="P:fructose 2,6-bisphosphate metabolic process"/>
    <property type="evidence" value="ECO:0007669"/>
    <property type="project" value="InterPro"/>
</dbReference>
<name>A0A0C7MKL6_9SACH</name>
<evidence type="ECO:0000256" key="2">
    <source>
        <dbReference type="ARBA" id="ARBA00022840"/>
    </source>
</evidence>
<dbReference type="GO" id="GO:0003873">
    <property type="term" value="F:6-phosphofructo-2-kinase activity"/>
    <property type="evidence" value="ECO:0007669"/>
    <property type="project" value="InterPro"/>
</dbReference>
<gene>
    <name evidence="5" type="ORF">LALA0_S01e08570g</name>
</gene>
<keyword evidence="6" id="KW-1185">Reference proteome</keyword>
<evidence type="ECO:0000256" key="1">
    <source>
        <dbReference type="ARBA" id="ARBA00022741"/>
    </source>
</evidence>
<dbReference type="HOGENOM" id="CLU_756645_0_0_1"/>
<accession>A0A0C7MKL6</accession>
<dbReference type="GO" id="GO:0006000">
    <property type="term" value="P:fructose metabolic process"/>
    <property type="evidence" value="ECO:0007669"/>
    <property type="project" value="InterPro"/>
</dbReference>
<dbReference type="Pfam" id="PF01591">
    <property type="entry name" value="6PF2K"/>
    <property type="match status" value="2"/>
</dbReference>
<keyword evidence="1" id="KW-0547">Nucleotide-binding</keyword>
<dbReference type="SUPFAM" id="SSF52540">
    <property type="entry name" value="P-loop containing nucleoside triphosphate hydrolases"/>
    <property type="match status" value="1"/>
</dbReference>